<accession>T0PLE6</accession>
<name>T0PLE6_SAPDV</name>
<dbReference type="Proteomes" id="UP000030762">
    <property type="component" value="Unassembled WGS sequence"/>
</dbReference>
<dbReference type="OrthoDB" id="410307at2759"/>
<dbReference type="AlphaFoldDB" id="T0PLE6"/>
<evidence type="ECO:0008006" key="3">
    <source>
        <dbReference type="Google" id="ProtNLM"/>
    </source>
</evidence>
<gene>
    <name evidence="1" type="ORF">SDRG_15945</name>
</gene>
<dbReference type="EMBL" id="JH767238">
    <property type="protein sequence ID" value="EQC26209.1"/>
    <property type="molecule type" value="Genomic_DNA"/>
</dbReference>
<evidence type="ECO:0000313" key="1">
    <source>
        <dbReference type="EMBL" id="EQC26209.1"/>
    </source>
</evidence>
<dbReference type="Pfam" id="PF18143">
    <property type="entry name" value="HAD_SAK_2"/>
    <property type="match status" value="1"/>
</dbReference>
<organism evidence="1 2">
    <name type="scientific">Saprolegnia diclina (strain VS20)</name>
    <dbReference type="NCBI Taxonomy" id="1156394"/>
    <lineage>
        <taxon>Eukaryota</taxon>
        <taxon>Sar</taxon>
        <taxon>Stramenopiles</taxon>
        <taxon>Oomycota</taxon>
        <taxon>Saprolegniomycetes</taxon>
        <taxon>Saprolegniales</taxon>
        <taxon>Saprolegniaceae</taxon>
        <taxon>Saprolegnia</taxon>
    </lineage>
</organism>
<reference evidence="1 2" key="1">
    <citation type="submission" date="2012-04" db="EMBL/GenBank/DDBJ databases">
        <title>The Genome Sequence of Saprolegnia declina VS20.</title>
        <authorList>
            <consortium name="The Broad Institute Genome Sequencing Platform"/>
            <person name="Russ C."/>
            <person name="Nusbaum C."/>
            <person name="Tyler B."/>
            <person name="van West P."/>
            <person name="Dieguez-Uribeondo J."/>
            <person name="de Bruijn I."/>
            <person name="Tripathy S."/>
            <person name="Jiang R."/>
            <person name="Young S.K."/>
            <person name="Zeng Q."/>
            <person name="Gargeya S."/>
            <person name="Fitzgerald M."/>
            <person name="Haas B."/>
            <person name="Abouelleil A."/>
            <person name="Alvarado L."/>
            <person name="Arachchi H.M."/>
            <person name="Berlin A."/>
            <person name="Chapman S.B."/>
            <person name="Goldberg J."/>
            <person name="Griggs A."/>
            <person name="Gujja S."/>
            <person name="Hansen M."/>
            <person name="Howarth C."/>
            <person name="Imamovic A."/>
            <person name="Larimer J."/>
            <person name="McCowen C."/>
            <person name="Montmayeur A."/>
            <person name="Murphy C."/>
            <person name="Neiman D."/>
            <person name="Pearson M."/>
            <person name="Priest M."/>
            <person name="Roberts A."/>
            <person name="Saif S."/>
            <person name="Shea T."/>
            <person name="Sisk P."/>
            <person name="Sykes S."/>
            <person name="Wortman J."/>
            <person name="Nusbaum C."/>
            <person name="Birren B."/>
        </authorList>
    </citation>
    <scope>NUCLEOTIDE SEQUENCE [LARGE SCALE GENOMIC DNA]</scope>
    <source>
        <strain evidence="1 2">VS20</strain>
    </source>
</reference>
<dbReference type="InParanoid" id="T0PLE6"/>
<sequence length="187" mass="20212">MAEPLAEEPAFDAVVFLDVDGVCHPATTVGGDYTDEAALFAAEAMQHLAAIVASQSPPASVVLTSTWRKHDVLRARVDAALKRHGILRGVEGATDVLPRADAASSRQAEICHWLRNHSVRRFVILDDLPLASHATTSGLWGYGAYASVHAHCICPDYQLGLEEQHVAVAQTILTHNVWSDEILVDSE</sequence>
<protein>
    <recommendedName>
        <fullName evidence="3">FCP1 homology domain-containing protein</fullName>
    </recommendedName>
</protein>
<keyword evidence="2" id="KW-1185">Reference proteome</keyword>
<dbReference type="VEuPathDB" id="FungiDB:SDRG_15945"/>
<evidence type="ECO:0000313" key="2">
    <source>
        <dbReference type="Proteomes" id="UP000030762"/>
    </source>
</evidence>
<dbReference type="GeneID" id="19956672"/>
<dbReference type="RefSeq" id="XP_008620354.1">
    <property type="nucleotide sequence ID" value="XM_008622132.1"/>
</dbReference>
<proteinExistence type="predicted"/>